<keyword evidence="9" id="KW-1185">Reference proteome</keyword>
<dbReference type="PROSITE" id="PS00409">
    <property type="entry name" value="PROKAR_NTER_METHYL"/>
    <property type="match status" value="1"/>
</dbReference>
<dbReference type="NCBIfam" id="TIGR02532">
    <property type="entry name" value="IV_pilin_GFxxxE"/>
    <property type="match status" value="1"/>
</dbReference>
<dbReference type="EMBL" id="CP017634">
    <property type="protein sequence ID" value="ATW23991.1"/>
    <property type="molecule type" value="Genomic_DNA"/>
</dbReference>
<gene>
    <name evidence="8" type="ORF">DCMF_03575</name>
</gene>
<dbReference type="PANTHER" id="PTHR30093:SF44">
    <property type="entry name" value="TYPE II SECRETION SYSTEM CORE PROTEIN G"/>
    <property type="match status" value="1"/>
</dbReference>
<dbReference type="Gene3D" id="3.30.700.10">
    <property type="entry name" value="Glycoprotein, Type 4 Pilin"/>
    <property type="match status" value="1"/>
</dbReference>
<reference evidence="8 9" key="1">
    <citation type="submission" date="2016-10" db="EMBL/GenBank/DDBJ databases">
        <title>Complete Genome Sequence of Peptococcaceae strain DCMF.</title>
        <authorList>
            <person name="Edwards R.J."/>
            <person name="Holland S.I."/>
            <person name="Deshpande N.P."/>
            <person name="Wong Y.K."/>
            <person name="Ertan H."/>
            <person name="Manefield M."/>
            <person name="Russell T.L."/>
            <person name="Lee M.J."/>
        </authorList>
    </citation>
    <scope>NUCLEOTIDE SEQUENCE [LARGE SCALE GENOMIC DNA]</scope>
    <source>
        <strain evidence="8 9">DCMF</strain>
    </source>
</reference>
<dbReference type="Proteomes" id="UP000323521">
    <property type="component" value="Chromosome"/>
</dbReference>
<evidence type="ECO:0000256" key="2">
    <source>
        <dbReference type="ARBA" id="ARBA00022481"/>
    </source>
</evidence>
<organism evidence="8 9">
    <name type="scientific">Formimonas warabiya</name>
    <dbReference type="NCBI Taxonomy" id="1761012"/>
    <lineage>
        <taxon>Bacteria</taxon>
        <taxon>Bacillati</taxon>
        <taxon>Bacillota</taxon>
        <taxon>Clostridia</taxon>
        <taxon>Eubacteriales</taxon>
        <taxon>Peptococcaceae</taxon>
        <taxon>Candidatus Formimonas</taxon>
    </lineage>
</organism>
<dbReference type="RefSeq" id="WP_148137712.1">
    <property type="nucleotide sequence ID" value="NZ_CP017634.1"/>
</dbReference>
<dbReference type="AlphaFoldDB" id="A0A3G1KNC2"/>
<name>A0A3G1KNC2_FORW1</name>
<evidence type="ECO:0000256" key="1">
    <source>
        <dbReference type="ARBA" id="ARBA00004167"/>
    </source>
</evidence>
<evidence type="ECO:0000313" key="8">
    <source>
        <dbReference type="EMBL" id="ATW23991.1"/>
    </source>
</evidence>
<evidence type="ECO:0000256" key="3">
    <source>
        <dbReference type="ARBA" id="ARBA00022692"/>
    </source>
</evidence>
<comment type="subcellular location">
    <subcellularLocation>
        <location evidence="1">Membrane</location>
        <topology evidence="1">Single-pass membrane protein</topology>
    </subcellularLocation>
</comment>
<dbReference type="Pfam" id="PF08334">
    <property type="entry name" value="T2SSG"/>
    <property type="match status" value="1"/>
</dbReference>
<dbReference type="PRINTS" id="PR00813">
    <property type="entry name" value="BCTERIALGSPG"/>
</dbReference>
<dbReference type="GO" id="GO:0015627">
    <property type="term" value="C:type II protein secretion system complex"/>
    <property type="evidence" value="ECO:0007669"/>
    <property type="project" value="InterPro"/>
</dbReference>
<dbReference type="GO" id="GO:0016020">
    <property type="term" value="C:membrane"/>
    <property type="evidence" value="ECO:0007669"/>
    <property type="project" value="UniProtKB-SubCell"/>
</dbReference>
<feature type="transmembrane region" description="Helical" evidence="6">
    <location>
        <begin position="14"/>
        <end position="35"/>
    </location>
</feature>
<dbReference type="OrthoDB" id="2111889at2"/>
<keyword evidence="3 6" id="KW-0812">Transmembrane</keyword>
<evidence type="ECO:0000259" key="7">
    <source>
        <dbReference type="Pfam" id="PF08334"/>
    </source>
</evidence>
<keyword evidence="4 6" id="KW-1133">Transmembrane helix</keyword>
<dbReference type="GO" id="GO:0015628">
    <property type="term" value="P:protein secretion by the type II secretion system"/>
    <property type="evidence" value="ECO:0007669"/>
    <property type="project" value="InterPro"/>
</dbReference>
<dbReference type="InterPro" id="IPR000983">
    <property type="entry name" value="Bac_GSPG_pilin"/>
</dbReference>
<dbReference type="Pfam" id="PF07963">
    <property type="entry name" value="N_methyl"/>
    <property type="match status" value="1"/>
</dbReference>
<dbReference type="InterPro" id="IPR045584">
    <property type="entry name" value="Pilin-like"/>
</dbReference>
<proteinExistence type="predicted"/>
<evidence type="ECO:0000256" key="6">
    <source>
        <dbReference type="SAM" id="Phobius"/>
    </source>
</evidence>
<dbReference type="InterPro" id="IPR013545">
    <property type="entry name" value="T2SS_protein-GspG_C"/>
</dbReference>
<sequence>MLQKIRKMIQNEKGFTLIELMVVVVILGILAAIAIPRFTDKSAQAEKAREAADIKIIQNAVDLYYFDNKAYPGTLDGDTTPTDLDNLVPKYLQAVPDDITSIDFGEDGVVQAITYKD</sequence>
<dbReference type="KEGG" id="fwa:DCMF_03575"/>
<dbReference type="SUPFAM" id="SSF54523">
    <property type="entry name" value="Pili subunits"/>
    <property type="match status" value="1"/>
</dbReference>
<dbReference type="PANTHER" id="PTHR30093">
    <property type="entry name" value="GENERAL SECRETION PATHWAY PROTEIN G"/>
    <property type="match status" value="1"/>
</dbReference>
<evidence type="ECO:0000313" key="9">
    <source>
        <dbReference type="Proteomes" id="UP000323521"/>
    </source>
</evidence>
<protein>
    <recommendedName>
        <fullName evidence="7">Type II secretion system protein GspG C-terminal domain-containing protein</fullName>
    </recommendedName>
</protein>
<dbReference type="InterPro" id="IPR012902">
    <property type="entry name" value="N_methyl_site"/>
</dbReference>
<keyword evidence="2" id="KW-0488">Methylation</keyword>
<evidence type="ECO:0000256" key="5">
    <source>
        <dbReference type="ARBA" id="ARBA00023136"/>
    </source>
</evidence>
<accession>A0A3G1KNC2</accession>
<keyword evidence="5 6" id="KW-0472">Membrane</keyword>
<evidence type="ECO:0000256" key="4">
    <source>
        <dbReference type="ARBA" id="ARBA00022989"/>
    </source>
</evidence>
<feature type="domain" description="Type II secretion system protein GspG C-terminal" evidence="7">
    <location>
        <begin position="39"/>
        <end position="77"/>
    </location>
</feature>